<dbReference type="AlphaFoldDB" id="F2KJK3"/>
<evidence type="ECO:0000313" key="3">
    <source>
        <dbReference type="Proteomes" id="UP000006692"/>
    </source>
</evidence>
<proteinExistence type="predicted"/>
<dbReference type="HOGENOM" id="CLU_3065172_0_0_6"/>
<evidence type="ECO:0000256" key="1">
    <source>
        <dbReference type="SAM" id="MobiDB-lite"/>
    </source>
</evidence>
<name>F2KJK3_PSEBN</name>
<sequence length="53" mass="5913">MPILHSAMHKIDKKPDGNPAILGLALQNSSSAHNPSRKKTNKTPINLCRRTYF</sequence>
<protein>
    <submittedName>
        <fullName evidence="2">Uncharacterized protein</fullName>
    </submittedName>
</protein>
<gene>
    <name evidence="2" type="ORF">PSEBR_cmegl71</name>
</gene>
<reference evidence="2 3" key="1">
    <citation type="journal article" date="2011" name="J. Bacteriol.">
        <title>Complete genome sequence of a beneficial plant root-associated bacterium, Pseudomonas brassicacearum.</title>
        <authorList>
            <person name="Ortet P."/>
            <person name="Barakat M."/>
            <person name="Lalaouna D."/>
            <person name="Fochesato S."/>
            <person name="Barbe V."/>
            <person name="Vacherie B."/>
            <person name="Santaella C."/>
            <person name="Heulin T."/>
            <person name="Achouak W."/>
        </authorList>
    </citation>
    <scope>NUCLEOTIDE SEQUENCE [LARGE SCALE GENOMIC DNA]</scope>
    <source>
        <strain evidence="2 3">NFM421</strain>
    </source>
</reference>
<dbReference type="STRING" id="994484.PSEBR_cmegl71"/>
<feature type="region of interest" description="Disordered" evidence="1">
    <location>
        <begin position="1"/>
        <end position="22"/>
    </location>
</feature>
<organism evidence="2 3">
    <name type="scientific">Pseudomonas brassicacearum (strain NFM421)</name>
    <dbReference type="NCBI Taxonomy" id="994484"/>
    <lineage>
        <taxon>Bacteria</taxon>
        <taxon>Pseudomonadati</taxon>
        <taxon>Pseudomonadota</taxon>
        <taxon>Gammaproteobacteria</taxon>
        <taxon>Pseudomonadales</taxon>
        <taxon>Pseudomonadaceae</taxon>
        <taxon>Pseudomonas</taxon>
    </lineage>
</organism>
<reference key="2">
    <citation type="submission" date="2011-03" db="EMBL/GenBank/DDBJ databases">
        <title>Complete Genome Sequence of a beneficial plant roots-associated bacterium Pseudomonas brassicacearum.</title>
        <authorList>
            <person name="Ortet P."/>
            <person name="Barakat M."/>
            <person name="Lalaouna D."/>
            <person name="Fochesato S."/>
            <person name="Barbe V."/>
            <person name="Santaella C."/>
            <person name="Heulin T."/>
            <person name="Achouak W."/>
        </authorList>
    </citation>
    <scope>NUCLEOTIDE SEQUENCE</scope>
    <source>
        <strain>NFM421</strain>
    </source>
</reference>
<dbReference type="Proteomes" id="UP000006692">
    <property type="component" value="Chromosome"/>
</dbReference>
<evidence type="ECO:0000313" key="2">
    <source>
        <dbReference type="EMBL" id="AEA70229.1"/>
    </source>
</evidence>
<accession>F2KJK3</accession>
<dbReference type="EMBL" id="CP002585">
    <property type="protein sequence ID" value="AEA70229.1"/>
    <property type="molecule type" value="Genomic_DNA"/>
</dbReference>
<dbReference type="KEGG" id="pba:PSEBR_cmegl71"/>